<feature type="transmembrane region" description="Helical" evidence="2">
    <location>
        <begin position="127"/>
        <end position="145"/>
    </location>
</feature>
<feature type="region of interest" description="Disordered" evidence="1">
    <location>
        <begin position="1"/>
        <end position="102"/>
    </location>
</feature>
<feature type="compositionally biased region" description="Low complexity" evidence="1">
    <location>
        <begin position="147"/>
        <end position="161"/>
    </location>
</feature>
<evidence type="ECO:0000313" key="5">
    <source>
        <dbReference type="Proteomes" id="UP000824160"/>
    </source>
</evidence>
<feature type="region of interest" description="Disordered" evidence="1">
    <location>
        <begin position="147"/>
        <end position="186"/>
    </location>
</feature>
<keyword evidence="2" id="KW-1133">Transmembrane helix</keyword>
<feature type="region of interest" description="Disordered" evidence="1">
    <location>
        <begin position="198"/>
        <end position="257"/>
    </location>
</feature>
<dbReference type="Proteomes" id="UP000824160">
    <property type="component" value="Unassembled WGS sequence"/>
</dbReference>
<dbReference type="GO" id="GO:0004222">
    <property type="term" value="F:metalloendopeptidase activity"/>
    <property type="evidence" value="ECO:0007669"/>
    <property type="project" value="TreeGrafter"/>
</dbReference>
<organism evidence="4 5">
    <name type="scientific">Candidatus Faecivivens stercoripullorum</name>
    <dbReference type="NCBI Taxonomy" id="2840805"/>
    <lineage>
        <taxon>Bacteria</taxon>
        <taxon>Bacillati</taxon>
        <taxon>Bacillota</taxon>
        <taxon>Clostridia</taxon>
        <taxon>Eubacteriales</taxon>
        <taxon>Oscillospiraceae</taxon>
        <taxon>Oscillospiraceae incertae sedis</taxon>
        <taxon>Candidatus Faecivivens</taxon>
    </lineage>
</organism>
<feature type="compositionally biased region" description="Polar residues" evidence="1">
    <location>
        <begin position="1"/>
        <end position="49"/>
    </location>
</feature>
<dbReference type="InterPro" id="IPR050570">
    <property type="entry name" value="Cell_wall_metabolism_enzyme"/>
</dbReference>
<dbReference type="Gene3D" id="2.70.70.10">
    <property type="entry name" value="Glucose Permease (Domain IIA)"/>
    <property type="match status" value="1"/>
</dbReference>
<keyword evidence="2" id="KW-0472">Membrane</keyword>
<reference evidence="4" key="1">
    <citation type="submission" date="2020-10" db="EMBL/GenBank/DDBJ databases">
        <authorList>
            <person name="Gilroy R."/>
        </authorList>
    </citation>
    <scope>NUCLEOTIDE SEQUENCE</scope>
    <source>
        <strain evidence="4">ChiBcec7-5410</strain>
    </source>
</reference>
<proteinExistence type="predicted"/>
<sequence>MKHPNNNQNMKQGAQSSASAQKESNSMRGYNYDSNTSPNAQNMRSTSPNMPLESDNAAVDLSTDPLEGLDSQNDTGSCTGAEFGGYSRYSNGYTGHPEEVYAQNTLHPSATTSHSAGKKEKGGKTGLFLAIAVSAVALGAVSLLATGELPTSDGSDGTSSSITAQMPEESEEQDTQVDAEQEDIPKTENFVLDYQASSETTAQEETVELPSETTDESQTAESEVTDETQTASVEEEQPEDAAQTGTSSVSTPSTPESFVAPLASMTVTQPFSCGELVKSKTLGEWRTHDGLDLAAAEGEAVLSIADGLVEAVEKNARWGNTVTVNYGDYTAYYYGLGDAIAVQVGESVTAGQKLGEAGNSSLVESEEVPHIHLGIQKEGSWVDPALLLGLDAGEAETQPAESSSED</sequence>
<feature type="domain" description="M23ase beta-sheet core" evidence="3">
    <location>
        <begin position="287"/>
        <end position="384"/>
    </location>
</feature>
<dbReference type="SUPFAM" id="SSF51261">
    <property type="entry name" value="Duplicated hybrid motif"/>
    <property type="match status" value="1"/>
</dbReference>
<dbReference type="Pfam" id="PF01551">
    <property type="entry name" value="Peptidase_M23"/>
    <property type="match status" value="1"/>
</dbReference>
<protein>
    <submittedName>
        <fullName evidence="4">M23 family metallopeptidase</fullName>
    </submittedName>
</protein>
<dbReference type="PANTHER" id="PTHR21666:SF270">
    <property type="entry name" value="MUREIN HYDROLASE ACTIVATOR ENVC"/>
    <property type="match status" value="1"/>
</dbReference>
<gene>
    <name evidence="4" type="ORF">IAC43_00010</name>
</gene>
<dbReference type="InterPro" id="IPR016047">
    <property type="entry name" value="M23ase_b-sheet_dom"/>
</dbReference>
<dbReference type="EMBL" id="DVLW01000001">
    <property type="protein sequence ID" value="HIT93547.1"/>
    <property type="molecule type" value="Genomic_DNA"/>
</dbReference>
<accession>A0A9D1H5P2</accession>
<evidence type="ECO:0000259" key="3">
    <source>
        <dbReference type="Pfam" id="PF01551"/>
    </source>
</evidence>
<dbReference type="AlphaFoldDB" id="A0A9D1H5P2"/>
<dbReference type="CDD" id="cd12797">
    <property type="entry name" value="M23_peptidase"/>
    <property type="match status" value="1"/>
</dbReference>
<keyword evidence="2" id="KW-0812">Transmembrane</keyword>
<feature type="compositionally biased region" description="Acidic residues" evidence="1">
    <location>
        <begin position="168"/>
        <end position="182"/>
    </location>
</feature>
<evidence type="ECO:0000256" key="2">
    <source>
        <dbReference type="SAM" id="Phobius"/>
    </source>
</evidence>
<name>A0A9D1H5P2_9FIRM</name>
<dbReference type="InterPro" id="IPR011055">
    <property type="entry name" value="Dup_hybrid_motif"/>
</dbReference>
<dbReference type="PANTHER" id="PTHR21666">
    <property type="entry name" value="PEPTIDASE-RELATED"/>
    <property type="match status" value="1"/>
</dbReference>
<evidence type="ECO:0000256" key="1">
    <source>
        <dbReference type="SAM" id="MobiDB-lite"/>
    </source>
</evidence>
<comment type="caution">
    <text evidence="4">The sequence shown here is derived from an EMBL/GenBank/DDBJ whole genome shotgun (WGS) entry which is preliminary data.</text>
</comment>
<feature type="compositionally biased region" description="Polar residues" evidence="1">
    <location>
        <begin position="216"/>
        <end position="232"/>
    </location>
</feature>
<evidence type="ECO:0000313" key="4">
    <source>
        <dbReference type="EMBL" id="HIT93547.1"/>
    </source>
</evidence>
<reference evidence="4" key="2">
    <citation type="journal article" date="2021" name="PeerJ">
        <title>Extensive microbial diversity within the chicken gut microbiome revealed by metagenomics and culture.</title>
        <authorList>
            <person name="Gilroy R."/>
            <person name="Ravi A."/>
            <person name="Getino M."/>
            <person name="Pursley I."/>
            <person name="Horton D.L."/>
            <person name="Alikhan N.F."/>
            <person name="Baker D."/>
            <person name="Gharbi K."/>
            <person name="Hall N."/>
            <person name="Watson M."/>
            <person name="Adriaenssens E.M."/>
            <person name="Foster-Nyarko E."/>
            <person name="Jarju S."/>
            <person name="Secka A."/>
            <person name="Antonio M."/>
            <person name="Oren A."/>
            <person name="Chaudhuri R.R."/>
            <person name="La Ragione R."/>
            <person name="Hildebrand F."/>
            <person name="Pallen M.J."/>
        </authorList>
    </citation>
    <scope>NUCLEOTIDE SEQUENCE</scope>
    <source>
        <strain evidence="4">ChiBcec7-5410</strain>
    </source>
</reference>
<feature type="compositionally biased region" description="Low complexity" evidence="1">
    <location>
        <begin position="244"/>
        <end position="257"/>
    </location>
</feature>